<organism evidence="2 3">
    <name type="scientific">Blastopirellula marina</name>
    <dbReference type="NCBI Taxonomy" id="124"/>
    <lineage>
        <taxon>Bacteria</taxon>
        <taxon>Pseudomonadati</taxon>
        <taxon>Planctomycetota</taxon>
        <taxon>Planctomycetia</taxon>
        <taxon>Pirellulales</taxon>
        <taxon>Pirellulaceae</taxon>
        <taxon>Blastopirellula</taxon>
    </lineage>
</organism>
<dbReference type="Proteomes" id="UP000238322">
    <property type="component" value="Unassembled WGS sequence"/>
</dbReference>
<evidence type="ECO:0000313" key="3">
    <source>
        <dbReference type="Proteomes" id="UP000238322"/>
    </source>
</evidence>
<dbReference type="EMBL" id="PUHY01000014">
    <property type="protein sequence ID" value="PQO30212.1"/>
    <property type="molecule type" value="Genomic_DNA"/>
</dbReference>
<dbReference type="PANTHER" id="PTHR33055">
    <property type="entry name" value="TRANSPOSASE FOR INSERTION SEQUENCE ELEMENT IS1111A"/>
    <property type="match status" value="1"/>
</dbReference>
<evidence type="ECO:0000259" key="1">
    <source>
        <dbReference type="Pfam" id="PF02371"/>
    </source>
</evidence>
<comment type="caution">
    <text evidence="2">The sequence shown here is derived from an EMBL/GenBank/DDBJ whole genome shotgun (WGS) entry which is preliminary data.</text>
</comment>
<accession>A0A2S8FDK1</accession>
<name>A0A2S8FDK1_9BACT</name>
<dbReference type="Pfam" id="PF02371">
    <property type="entry name" value="Transposase_20"/>
    <property type="match status" value="1"/>
</dbReference>
<dbReference type="GO" id="GO:0006313">
    <property type="term" value="P:DNA transposition"/>
    <property type="evidence" value="ECO:0007669"/>
    <property type="project" value="InterPro"/>
</dbReference>
<evidence type="ECO:0000313" key="2">
    <source>
        <dbReference type="EMBL" id="PQO30212.1"/>
    </source>
</evidence>
<dbReference type="GO" id="GO:0004803">
    <property type="term" value="F:transposase activity"/>
    <property type="evidence" value="ECO:0007669"/>
    <property type="project" value="InterPro"/>
</dbReference>
<gene>
    <name evidence="2" type="ORF">C5Y83_22820</name>
</gene>
<dbReference type="InterPro" id="IPR003346">
    <property type="entry name" value="Transposase_20"/>
</dbReference>
<protein>
    <recommendedName>
        <fullName evidence="1">Transposase IS116/IS110/IS902 C-terminal domain-containing protein</fullName>
    </recommendedName>
</protein>
<feature type="domain" description="Transposase IS116/IS110/IS902 C-terminal" evidence="1">
    <location>
        <begin position="30"/>
        <end position="91"/>
    </location>
</feature>
<dbReference type="PANTHER" id="PTHR33055:SF15">
    <property type="entry name" value="TRANSPOSASE-RELATED"/>
    <property type="match status" value="1"/>
</dbReference>
<reference evidence="2 3" key="1">
    <citation type="submission" date="2018-02" db="EMBL/GenBank/DDBJ databases">
        <title>Comparative genomes isolates from brazilian mangrove.</title>
        <authorList>
            <person name="Araujo J.E."/>
            <person name="Taketani R.G."/>
            <person name="Silva M.C.P."/>
            <person name="Loureco M.V."/>
            <person name="Andreote F.D."/>
        </authorList>
    </citation>
    <scope>NUCLEOTIDE SEQUENCE [LARGE SCALE GENOMIC DNA]</scope>
    <source>
        <strain evidence="2 3">Hex-1 MGV</strain>
    </source>
</reference>
<dbReference type="GO" id="GO:0003677">
    <property type="term" value="F:DNA binding"/>
    <property type="evidence" value="ECO:0007669"/>
    <property type="project" value="InterPro"/>
</dbReference>
<proteinExistence type="predicted"/>
<dbReference type="InterPro" id="IPR047650">
    <property type="entry name" value="Transpos_IS110"/>
</dbReference>
<sequence>MIPSPAIFCERFQELARSFLWCCCTRSTALSDFPVWGDFLSYARLVTPQETSDGKVTGHSGSKIGNVHLKWALSEAALMILRYSDEAKAFLKRKEKKHGKRRALTLLARKIARAVYQILKREETFDAVKFFAN</sequence>
<dbReference type="AlphaFoldDB" id="A0A2S8FDK1"/>